<evidence type="ECO:0000313" key="1">
    <source>
        <dbReference type="EMBL" id="OBZ67401.1"/>
    </source>
</evidence>
<protein>
    <recommendedName>
        <fullName evidence="3">F-box domain-containing protein</fullName>
    </recommendedName>
</protein>
<dbReference type="OrthoDB" id="2744824at2759"/>
<dbReference type="EMBL" id="LUGG01000024">
    <property type="protein sequence ID" value="OBZ67401.1"/>
    <property type="molecule type" value="Genomic_DNA"/>
</dbReference>
<comment type="caution">
    <text evidence="1">The sequence shown here is derived from an EMBL/GenBank/DDBJ whole genome shotgun (WGS) entry which is preliminary data.</text>
</comment>
<accession>A0A1C7LRI1</accession>
<dbReference type="AlphaFoldDB" id="A0A1C7LRI1"/>
<gene>
    <name evidence="1" type="ORF">A0H81_12550</name>
</gene>
<dbReference type="SUPFAM" id="SSF81383">
    <property type="entry name" value="F-box domain"/>
    <property type="match status" value="1"/>
</dbReference>
<evidence type="ECO:0000313" key="2">
    <source>
        <dbReference type="Proteomes" id="UP000092993"/>
    </source>
</evidence>
<reference evidence="1 2" key="1">
    <citation type="submission" date="2016-03" db="EMBL/GenBank/DDBJ databases">
        <title>Whole genome sequencing of Grifola frondosa 9006-11.</title>
        <authorList>
            <person name="Min B."/>
            <person name="Park H."/>
            <person name="Kim J.-G."/>
            <person name="Cho H."/>
            <person name="Oh Y.-L."/>
            <person name="Kong W.-S."/>
            <person name="Choi I.-G."/>
        </authorList>
    </citation>
    <scope>NUCLEOTIDE SEQUENCE [LARGE SCALE GENOMIC DNA]</scope>
    <source>
        <strain evidence="1 2">9006-11</strain>
    </source>
</reference>
<evidence type="ECO:0008006" key="3">
    <source>
        <dbReference type="Google" id="ProtNLM"/>
    </source>
</evidence>
<proteinExistence type="predicted"/>
<name>A0A1C7LRI1_GRIFR</name>
<keyword evidence="2" id="KW-1185">Reference proteome</keyword>
<sequence length="134" mass="15198">MNRETEHVVLHILCHIRHSFADARRIDLTSNVDQCASEAYASRPSKLKTLHKSPQIPLELENTITSKLSSDLINRILDCLHDDMPTLSACSLVSRSWLPRCRSHKFRSVDLGRALPLIPLLLKCPDISQLCQEC</sequence>
<dbReference type="InterPro" id="IPR036047">
    <property type="entry name" value="F-box-like_dom_sf"/>
</dbReference>
<dbReference type="Proteomes" id="UP000092993">
    <property type="component" value="Unassembled WGS sequence"/>
</dbReference>
<organism evidence="1 2">
    <name type="scientific">Grifola frondosa</name>
    <name type="common">Maitake</name>
    <name type="synonym">Polyporus frondosus</name>
    <dbReference type="NCBI Taxonomy" id="5627"/>
    <lineage>
        <taxon>Eukaryota</taxon>
        <taxon>Fungi</taxon>
        <taxon>Dikarya</taxon>
        <taxon>Basidiomycota</taxon>
        <taxon>Agaricomycotina</taxon>
        <taxon>Agaricomycetes</taxon>
        <taxon>Polyporales</taxon>
        <taxon>Grifolaceae</taxon>
        <taxon>Grifola</taxon>
    </lineage>
</organism>